<evidence type="ECO:0000256" key="1">
    <source>
        <dbReference type="ARBA" id="ARBA00009684"/>
    </source>
</evidence>
<dbReference type="EMBL" id="CP021417">
    <property type="protein sequence ID" value="ARU45831.1"/>
    <property type="molecule type" value="Genomic_DNA"/>
</dbReference>
<evidence type="ECO:0000256" key="8">
    <source>
        <dbReference type="ARBA" id="ARBA00032554"/>
    </source>
</evidence>
<organism evidence="12 13">
    <name type="scientific">Corynebacterium silvaticum</name>
    <dbReference type="NCBI Taxonomy" id="2320431"/>
    <lineage>
        <taxon>Bacteria</taxon>
        <taxon>Bacillati</taxon>
        <taxon>Actinomycetota</taxon>
        <taxon>Actinomycetes</taxon>
        <taxon>Mycobacteriales</taxon>
        <taxon>Corynebacteriaceae</taxon>
        <taxon>Corynebacterium</taxon>
    </lineage>
</organism>
<sequence length="319" mass="33205">MVEENSELTYGRRITATAHSKVNLHLGVGPLRHDGYHELVTIFQSLSLKDELECVELRGTATDQTPGIVAELDAGGAEGVPTDASNLAWKAANMVYAFHRSGGGPPLNKVRMHLKKGIPTAGGMAGGSADAAAALRLMQEYVTVKPTDKQLLTMASALGSDVPFTLLGGTRLGTGRGENLVHVMSRGQYHWALAFSTQGLSTPAVFAKLDQMQRTPHLSVDDLTAALISGDPHHVAEHLHNDMQPAALSLQPGLRKTLEIGKASGVLAGIVSGSGPTCAFLCPDAHSAEDVAAELRLVGASATATGPALGATLSTKTSP</sequence>
<dbReference type="GeneID" id="75007470"/>
<proteinExistence type="inferred from homology"/>
<dbReference type="InterPro" id="IPR014721">
    <property type="entry name" value="Ribsml_uS5_D2-typ_fold_subgr"/>
</dbReference>
<evidence type="ECO:0000313" key="12">
    <source>
        <dbReference type="EMBL" id="ARU45831.1"/>
    </source>
</evidence>
<keyword evidence="4 9" id="KW-0808">Transferase</keyword>
<evidence type="ECO:0000256" key="3">
    <source>
        <dbReference type="ARBA" id="ARBA00017473"/>
    </source>
</evidence>
<comment type="pathway">
    <text evidence="9">Isoprenoid biosynthesis; isopentenyl diphosphate biosynthesis via DXP pathway; isopentenyl diphosphate from 1-deoxy-D-xylulose 5-phosphate: step 3/6.</text>
</comment>
<dbReference type="InterPro" id="IPR036554">
    <property type="entry name" value="GHMP_kinase_C_sf"/>
</dbReference>
<evidence type="ECO:0000256" key="9">
    <source>
        <dbReference type="HAMAP-Rule" id="MF_00061"/>
    </source>
</evidence>
<dbReference type="NCBIfam" id="TIGR00154">
    <property type="entry name" value="ispE"/>
    <property type="match status" value="1"/>
</dbReference>
<dbReference type="KEGG" id="csil:CBE74_04205"/>
<evidence type="ECO:0000256" key="5">
    <source>
        <dbReference type="ARBA" id="ARBA00022741"/>
    </source>
</evidence>
<dbReference type="InterPro" id="IPR020568">
    <property type="entry name" value="Ribosomal_Su5_D2-typ_SF"/>
</dbReference>
<evidence type="ECO:0000256" key="2">
    <source>
        <dbReference type="ARBA" id="ARBA00012052"/>
    </source>
</evidence>
<evidence type="ECO:0000259" key="11">
    <source>
        <dbReference type="Pfam" id="PF08544"/>
    </source>
</evidence>
<feature type="domain" description="GHMP kinase C-terminal" evidence="11">
    <location>
        <begin position="225"/>
        <end position="297"/>
    </location>
</feature>
<dbReference type="Pfam" id="PF08544">
    <property type="entry name" value="GHMP_kinases_C"/>
    <property type="match status" value="1"/>
</dbReference>
<dbReference type="OrthoDB" id="3173073at2"/>
<keyword evidence="9" id="KW-0414">Isoprene biosynthesis</keyword>
<dbReference type="AlphaFoldDB" id="A0A7Y4LH44"/>
<dbReference type="GO" id="GO:0050515">
    <property type="term" value="F:4-(cytidine 5'-diphospho)-2-C-methyl-D-erythritol kinase activity"/>
    <property type="evidence" value="ECO:0007669"/>
    <property type="project" value="UniProtKB-UniRule"/>
</dbReference>
<dbReference type="GO" id="GO:0016114">
    <property type="term" value="P:terpenoid biosynthetic process"/>
    <property type="evidence" value="ECO:0007669"/>
    <property type="project" value="UniProtKB-UniRule"/>
</dbReference>
<feature type="active site" evidence="9">
    <location>
        <position position="21"/>
    </location>
</feature>
<evidence type="ECO:0000313" key="13">
    <source>
        <dbReference type="Proteomes" id="UP000195652"/>
    </source>
</evidence>
<dbReference type="PANTHER" id="PTHR43527:SF2">
    <property type="entry name" value="4-DIPHOSPHOCYTIDYL-2-C-METHYL-D-ERYTHRITOL KINASE, CHLOROPLASTIC"/>
    <property type="match status" value="1"/>
</dbReference>
<dbReference type="Gene3D" id="3.30.230.10">
    <property type="match status" value="1"/>
</dbReference>
<dbReference type="Proteomes" id="UP000195652">
    <property type="component" value="Chromosome"/>
</dbReference>
<keyword evidence="7 9" id="KW-0067">ATP-binding</keyword>
<feature type="active site" evidence="9">
    <location>
        <position position="161"/>
    </location>
</feature>
<evidence type="ECO:0000259" key="10">
    <source>
        <dbReference type="Pfam" id="PF00288"/>
    </source>
</evidence>
<keyword evidence="6 9" id="KW-0418">Kinase</keyword>
<dbReference type="HAMAP" id="MF_00061">
    <property type="entry name" value="IspE"/>
    <property type="match status" value="1"/>
</dbReference>
<comment type="catalytic activity">
    <reaction evidence="9">
        <text>4-CDP-2-C-methyl-D-erythritol + ATP = 4-CDP-2-C-methyl-D-erythritol 2-phosphate + ADP + H(+)</text>
        <dbReference type="Rhea" id="RHEA:18437"/>
        <dbReference type="ChEBI" id="CHEBI:15378"/>
        <dbReference type="ChEBI" id="CHEBI:30616"/>
        <dbReference type="ChEBI" id="CHEBI:57823"/>
        <dbReference type="ChEBI" id="CHEBI:57919"/>
        <dbReference type="ChEBI" id="CHEBI:456216"/>
        <dbReference type="EC" id="2.7.1.148"/>
    </reaction>
</comment>
<reference evidence="12 13" key="4">
    <citation type="journal article" date="2020" name="PLoS ONE">
        <title>Taxonomic classification of strain PO100/5 shows a broader geographic distribution and genetic markers of the recently described Corynebacterium silvaticum.</title>
        <authorList>
            <person name="Viana M.V.C."/>
            <person name="Profeta R."/>
            <person name="da Silva A.L."/>
            <person name="Hurtado R."/>
            <person name="Cerqueira J.C."/>
            <person name="Ribeiro B.F.S."/>
            <person name="Almeida M.O."/>
            <person name="Morais-Rodrigues F."/>
            <person name="Soares S.C."/>
            <person name="Oliveira M."/>
            <person name="Tavares L."/>
            <person name="Figueiredo H."/>
            <person name="Wattam A.R."/>
            <person name="Barh D."/>
            <person name="Ghosh P."/>
            <person name="Silva A."/>
            <person name="Azevedo V."/>
        </authorList>
    </citation>
    <scope>NUCLEOTIDE SEQUENCE [LARGE SCALE GENOMIC DNA]</scope>
    <source>
        <strain evidence="12 13">PO100/5</strain>
    </source>
</reference>
<dbReference type="PIRSF" id="PIRSF010376">
    <property type="entry name" value="IspE"/>
    <property type="match status" value="1"/>
</dbReference>
<protein>
    <recommendedName>
        <fullName evidence="3 9">4-diphosphocytidyl-2-C-methyl-D-erythritol kinase</fullName>
        <shortName evidence="9">CMK</shortName>
        <ecNumber evidence="2 9">2.7.1.148</ecNumber>
    </recommendedName>
    <alternativeName>
        <fullName evidence="8 9">4-(cytidine-5'-diphospho)-2-C-methyl-D-erythritol kinase</fullName>
    </alternativeName>
</protein>
<dbReference type="RefSeq" id="WP_087453661.1">
    <property type="nucleotide sequence ID" value="NZ_CP021417.2"/>
</dbReference>
<keyword evidence="5 9" id="KW-0547">Nucleotide-binding</keyword>
<dbReference type="InterPro" id="IPR013750">
    <property type="entry name" value="GHMP_kinase_C_dom"/>
</dbReference>
<dbReference type="UniPathway" id="UPA00056">
    <property type="reaction ID" value="UER00094"/>
</dbReference>
<comment type="similarity">
    <text evidence="1 9">Belongs to the GHMP kinase family. IspE subfamily.</text>
</comment>
<comment type="function">
    <text evidence="9">Catalyzes the phosphorylation of the position 2 hydroxy group of 4-diphosphocytidyl-2C-methyl-D-erythritol.</text>
</comment>
<reference evidence="12 13" key="1">
    <citation type="journal article" date="2014" name="BMC Vet. Res.">
        <title>First report of Corynebacterium pseudotuberculosis from caseous lymphadenitis lesions in Black Alentejano pig (Sus scrofa domesticus).</title>
        <authorList>
            <person name="Oliveira M."/>
            <person name="Barroco C."/>
            <person name="Mottola C."/>
            <person name="Santos R."/>
            <person name="Lemsaddek A."/>
            <person name="Tavares L."/>
            <person name="Semedo-Lemsaddek T."/>
        </authorList>
    </citation>
    <scope>NUCLEOTIDE SEQUENCE [LARGE SCALE GENOMIC DNA]</scope>
    <source>
        <strain evidence="12 13">PO100/5</strain>
    </source>
</reference>
<gene>
    <name evidence="9" type="primary">ispE</name>
    <name evidence="12" type="ORF">CBE74_04205</name>
</gene>
<reference evidence="12 13" key="3">
    <citation type="journal article" date="2020" name="Int. J. Syst. Evol. Microbiol.">
        <title>Corynebacterium silvaticum sp. nov., a unique group of NTTB corynebacteria in wild boar and roe deer.</title>
        <authorList>
            <person name="Dangel A."/>
            <person name="Berger A."/>
            <person name="Rau J."/>
            <person name="Eisenberg T."/>
            <person name="Kampfer P."/>
            <person name="Margos G."/>
            <person name="Contzen M."/>
            <person name="Busse H.J."/>
            <person name="Konrad R."/>
            <person name="Peters M."/>
            <person name="Sting R."/>
            <person name="Sing A."/>
        </authorList>
    </citation>
    <scope>NUCLEOTIDE SEQUENCE [LARGE SCALE GENOMIC DNA]</scope>
    <source>
        <strain evidence="12 13">PO100/5</strain>
    </source>
</reference>
<dbReference type="SUPFAM" id="SSF54211">
    <property type="entry name" value="Ribosomal protein S5 domain 2-like"/>
    <property type="match status" value="1"/>
</dbReference>
<feature type="domain" description="GHMP kinase N-terminal" evidence="10">
    <location>
        <begin position="86"/>
        <end position="169"/>
    </location>
</feature>
<name>A0A7Y4LH44_9CORY</name>
<evidence type="ECO:0000256" key="4">
    <source>
        <dbReference type="ARBA" id="ARBA00022679"/>
    </source>
</evidence>
<dbReference type="GO" id="GO:0005524">
    <property type="term" value="F:ATP binding"/>
    <property type="evidence" value="ECO:0007669"/>
    <property type="project" value="UniProtKB-UniRule"/>
</dbReference>
<dbReference type="Pfam" id="PF00288">
    <property type="entry name" value="GHMP_kinases_N"/>
    <property type="match status" value="1"/>
</dbReference>
<dbReference type="EC" id="2.7.1.148" evidence="2 9"/>
<dbReference type="NCBIfam" id="NF002870">
    <property type="entry name" value="PRK03188.1"/>
    <property type="match status" value="1"/>
</dbReference>
<evidence type="ECO:0000256" key="6">
    <source>
        <dbReference type="ARBA" id="ARBA00022777"/>
    </source>
</evidence>
<dbReference type="Gene3D" id="3.30.70.890">
    <property type="entry name" value="GHMP kinase, C-terminal domain"/>
    <property type="match status" value="1"/>
</dbReference>
<dbReference type="InterPro" id="IPR004424">
    <property type="entry name" value="IspE"/>
</dbReference>
<dbReference type="InterPro" id="IPR006204">
    <property type="entry name" value="GHMP_kinase_N_dom"/>
</dbReference>
<feature type="binding site" evidence="9">
    <location>
        <begin position="119"/>
        <end position="129"/>
    </location>
    <ligand>
        <name>ATP</name>
        <dbReference type="ChEBI" id="CHEBI:30616"/>
    </ligand>
</feature>
<dbReference type="GO" id="GO:0019288">
    <property type="term" value="P:isopentenyl diphosphate biosynthetic process, methylerythritol 4-phosphate pathway"/>
    <property type="evidence" value="ECO:0007669"/>
    <property type="project" value="UniProtKB-UniRule"/>
</dbReference>
<dbReference type="PANTHER" id="PTHR43527">
    <property type="entry name" value="4-DIPHOSPHOCYTIDYL-2-C-METHYL-D-ERYTHRITOL KINASE, CHLOROPLASTIC"/>
    <property type="match status" value="1"/>
</dbReference>
<reference evidence="12 13" key="2">
    <citation type="journal article" date="2020" name="Antonie Van Leeuwenhoek">
        <title>Phylogenomic characterisation of a novel corynebacterial species pathogenic to animals.</title>
        <authorList>
            <person name="Moller J."/>
            <person name="Musella L."/>
            <person name="Melnikov V."/>
            <person name="Geissdorfer W."/>
            <person name="Burkovski A."/>
            <person name="Sangal V."/>
        </authorList>
    </citation>
    <scope>NUCLEOTIDE SEQUENCE [LARGE SCALE GENOMIC DNA]</scope>
    <source>
        <strain evidence="12 13">PO100/5</strain>
    </source>
</reference>
<keyword evidence="13" id="KW-1185">Reference proteome</keyword>
<accession>A0A7Y4LH44</accession>
<dbReference type="SUPFAM" id="SSF55060">
    <property type="entry name" value="GHMP Kinase, C-terminal domain"/>
    <property type="match status" value="1"/>
</dbReference>
<evidence type="ECO:0000256" key="7">
    <source>
        <dbReference type="ARBA" id="ARBA00022840"/>
    </source>
</evidence>